<evidence type="ECO:0000313" key="3">
    <source>
        <dbReference type="Proteomes" id="UP000245125"/>
    </source>
</evidence>
<proteinExistence type="predicted"/>
<keyword evidence="1" id="KW-0802">TPR repeat</keyword>
<dbReference type="PROSITE" id="PS50005">
    <property type="entry name" value="TPR"/>
    <property type="match status" value="1"/>
</dbReference>
<name>A0A2U3QHH1_9BACT</name>
<dbReference type="Proteomes" id="UP000245125">
    <property type="component" value="Unassembled WGS sequence"/>
</dbReference>
<reference evidence="3" key="1">
    <citation type="submission" date="2018-03" db="EMBL/GenBank/DDBJ databases">
        <authorList>
            <person name="Zecchin S."/>
        </authorList>
    </citation>
    <scope>NUCLEOTIDE SEQUENCE [LARGE SCALE GENOMIC DNA]</scope>
</reference>
<dbReference type="AlphaFoldDB" id="A0A2U3QHH1"/>
<protein>
    <submittedName>
        <fullName evidence="2">Uncharacterized protein</fullName>
    </submittedName>
</protein>
<accession>A0A2U3QHH1</accession>
<sequence>MKSKSKINIVSGIGQEFGSNLTIGDVIYHVQTEDMGTRTCKIISRVYLKGEVVLSRKTDYSHFVNAKDSAQKIKALMGSHHKAAIDTFIKSMTEKEKTKADYFEDIKKLLQKRNKKAALEMLKEALEKFPADPFLMSYYGCLIALVENNPKEGIKICQEAIAKIRGSLPIGSEFFYPALYLNLGRAYVKGNQRAEAFDAFNKGLQNDPKNHDLLWELKKLGVRKKPPIPFLKRSNPINKYMGILLTRKTK</sequence>
<feature type="repeat" description="TPR" evidence="1">
    <location>
        <begin position="177"/>
        <end position="210"/>
    </location>
</feature>
<dbReference type="Gene3D" id="1.25.40.10">
    <property type="entry name" value="Tetratricopeptide repeat domain"/>
    <property type="match status" value="1"/>
</dbReference>
<evidence type="ECO:0000256" key="1">
    <source>
        <dbReference type="PROSITE-ProRule" id="PRU00339"/>
    </source>
</evidence>
<organism evidence="2 3">
    <name type="scientific">Candidatus Sulfobium mesophilum</name>
    <dbReference type="NCBI Taxonomy" id="2016548"/>
    <lineage>
        <taxon>Bacteria</taxon>
        <taxon>Pseudomonadati</taxon>
        <taxon>Nitrospirota</taxon>
        <taxon>Nitrospiria</taxon>
        <taxon>Nitrospirales</taxon>
        <taxon>Nitrospiraceae</taxon>
        <taxon>Candidatus Sulfobium</taxon>
    </lineage>
</organism>
<dbReference type="SUPFAM" id="SSF48452">
    <property type="entry name" value="TPR-like"/>
    <property type="match status" value="1"/>
</dbReference>
<dbReference type="InterPro" id="IPR019734">
    <property type="entry name" value="TPR_rpt"/>
</dbReference>
<dbReference type="EMBL" id="OUUY01000080">
    <property type="protein sequence ID" value="SPQ00832.1"/>
    <property type="molecule type" value="Genomic_DNA"/>
</dbReference>
<evidence type="ECO:0000313" key="2">
    <source>
        <dbReference type="EMBL" id="SPQ00832.1"/>
    </source>
</evidence>
<gene>
    <name evidence="2" type="ORF">NBG4_340023</name>
</gene>
<dbReference type="InterPro" id="IPR011990">
    <property type="entry name" value="TPR-like_helical_dom_sf"/>
</dbReference>
<dbReference type="SMART" id="SM00028">
    <property type="entry name" value="TPR"/>
    <property type="match status" value="1"/>
</dbReference>
<keyword evidence="3" id="KW-1185">Reference proteome</keyword>